<sequence length="299" mass="32389">MVEETIRSLSVGGVSYSYRLLRQPEGVTEPVMVLGGALQGMFGWPQMEDQVGPVADVVTADLPGMGSADPLPPGPSANIVCAAIERVIDDLGVPQVNLFGFSYGAGLAYGCAQRFPRRIARLALGGVPAHVTPAQLDLWRRAADHLARGDAESFATLVTEALMCLDERRHVTKRQLAYRYVRRSMLHAARHSPHAVDSLRRALVDRPDFSSGLTGVPTLVFSGEHDTVTSPARQRDFAARILGSRFLTIPDTDHWVVLERPQEVADLAARFFTDAPLNSAPCLIPAAREELAVGDPAYA</sequence>
<proteinExistence type="predicted"/>
<dbReference type="PRINTS" id="PR00111">
    <property type="entry name" value="ABHYDROLASE"/>
</dbReference>
<dbReference type="Proteomes" id="UP000037982">
    <property type="component" value="Unassembled WGS sequence"/>
</dbReference>
<dbReference type="GO" id="GO:0047372">
    <property type="term" value="F:monoacylglycerol lipase activity"/>
    <property type="evidence" value="ECO:0007669"/>
    <property type="project" value="TreeGrafter"/>
</dbReference>
<dbReference type="PRINTS" id="PR00412">
    <property type="entry name" value="EPOXHYDRLASE"/>
</dbReference>
<dbReference type="InterPro" id="IPR029058">
    <property type="entry name" value="AB_hydrolase_fold"/>
</dbReference>
<dbReference type="Gene3D" id="3.40.50.1820">
    <property type="entry name" value="alpha/beta hydrolase"/>
    <property type="match status" value="1"/>
</dbReference>
<dbReference type="GO" id="GO:0016020">
    <property type="term" value="C:membrane"/>
    <property type="evidence" value="ECO:0007669"/>
    <property type="project" value="TreeGrafter"/>
</dbReference>
<keyword evidence="2" id="KW-0378">Hydrolase</keyword>
<gene>
    <name evidence="2" type="ORF">ADL29_28215</name>
</gene>
<dbReference type="PANTHER" id="PTHR43798">
    <property type="entry name" value="MONOACYLGLYCEROL LIPASE"/>
    <property type="match status" value="1"/>
</dbReference>
<dbReference type="InterPro" id="IPR050266">
    <property type="entry name" value="AB_hydrolase_sf"/>
</dbReference>
<keyword evidence="3" id="KW-1185">Reference proteome</keyword>
<dbReference type="PANTHER" id="PTHR43798:SF33">
    <property type="entry name" value="HYDROLASE, PUTATIVE (AFU_ORTHOLOGUE AFUA_2G14860)-RELATED"/>
    <property type="match status" value="1"/>
</dbReference>
<comment type="caution">
    <text evidence="2">The sequence shown here is derived from an EMBL/GenBank/DDBJ whole genome shotgun (WGS) entry which is preliminary data.</text>
</comment>
<dbReference type="RefSeq" id="WP_053926387.1">
    <property type="nucleotide sequence ID" value="NZ_LGKG01000157.1"/>
</dbReference>
<reference evidence="3" key="1">
    <citation type="submission" date="2015-07" db="EMBL/GenBank/DDBJ databases">
        <authorList>
            <person name="Ju K.-S."/>
            <person name="Doroghazi J.R."/>
            <person name="Metcalf W.W."/>
        </authorList>
    </citation>
    <scope>NUCLEOTIDE SEQUENCE [LARGE SCALE GENOMIC DNA]</scope>
    <source>
        <strain evidence="3">NRRL ISP-5002</strain>
    </source>
</reference>
<dbReference type="GO" id="GO:0046464">
    <property type="term" value="P:acylglycerol catabolic process"/>
    <property type="evidence" value="ECO:0007669"/>
    <property type="project" value="TreeGrafter"/>
</dbReference>
<dbReference type="PATRIC" id="fig|66876.3.peg.6183"/>
<dbReference type="InterPro" id="IPR000639">
    <property type="entry name" value="Epox_hydrolase-like"/>
</dbReference>
<dbReference type="EMBL" id="LGKG01000157">
    <property type="protein sequence ID" value="KPC60724.1"/>
    <property type="molecule type" value="Genomic_DNA"/>
</dbReference>
<dbReference type="AlphaFoldDB" id="A0A0N1JWG7"/>
<feature type="domain" description="AB hydrolase-1" evidence="1">
    <location>
        <begin position="30"/>
        <end position="261"/>
    </location>
</feature>
<protein>
    <submittedName>
        <fullName evidence="2">Hydrolase</fullName>
    </submittedName>
</protein>
<accession>A0A0N1JWG7</accession>
<evidence type="ECO:0000313" key="3">
    <source>
        <dbReference type="Proteomes" id="UP000037982"/>
    </source>
</evidence>
<dbReference type="Pfam" id="PF00561">
    <property type="entry name" value="Abhydrolase_1"/>
    <property type="match status" value="1"/>
</dbReference>
<organism evidence="2 3">
    <name type="scientific">Streptomyces chattanoogensis</name>
    <dbReference type="NCBI Taxonomy" id="66876"/>
    <lineage>
        <taxon>Bacteria</taxon>
        <taxon>Bacillati</taxon>
        <taxon>Actinomycetota</taxon>
        <taxon>Actinomycetes</taxon>
        <taxon>Kitasatosporales</taxon>
        <taxon>Streptomycetaceae</taxon>
        <taxon>Streptomyces</taxon>
    </lineage>
</organism>
<name>A0A0N1JWG7_9ACTN</name>
<evidence type="ECO:0000313" key="2">
    <source>
        <dbReference type="EMBL" id="KPC60724.1"/>
    </source>
</evidence>
<evidence type="ECO:0000259" key="1">
    <source>
        <dbReference type="Pfam" id="PF00561"/>
    </source>
</evidence>
<dbReference type="SUPFAM" id="SSF53474">
    <property type="entry name" value="alpha/beta-Hydrolases"/>
    <property type="match status" value="1"/>
</dbReference>
<dbReference type="InterPro" id="IPR000073">
    <property type="entry name" value="AB_hydrolase_1"/>
</dbReference>